<reference evidence="2 3" key="1">
    <citation type="submission" date="2021-03" db="EMBL/GenBank/DDBJ databases">
        <title>Fibrella sp. HMF5405 genome sequencing and assembly.</title>
        <authorList>
            <person name="Kang H."/>
            <person name="Kim H."/>
            <person name="Bae S."/>
            <person name="Joh K."/>
        </authorList>
    </citation>
    <scope>NUCLEOTIDE SEQUENCE [LARGE SCALE GENOMIC DNA]</scope>
    <source>
        <strain evidence="2 3">HMF5405</strain>
    </source>
</reference>
<organism evidence="2 3">
    <name type="scientific">Fibrella forsythiae</name>
    <dbReference type="NCBI Taxonomy" id="2817061"/>
    <lineage>
        <taxon>Bacteria</taxon>
        <taxon>Pseudomonadati</taxon>
        <taxon>Bacteroidota</taxon>
        <taxon>Cytophagia</taxon>
        <taxon>Cytophagales</taxon>
        <taxon>Spirosomataceae</taxon>
        <taxon>Fibrella</taxon>
    </lineage>
</organism>
<keyword evidence="3" id="KW-1185">Reference proteome</keyword>
<dbReference type="InterPro" id="IPR029039">
    <property type="entry name" value="Flavoprotein-like_sf"/>
</dbReference>
<feature type="domain" description="NADPH-dependent FMN reductase-like" evidence="1">
    <location>
        <begin position="1"/>
        <end position="140"/>
    </location>
</feature>
<dbReference type="RefSeq" id="WP_207332145.1">
    <property type="nucleotide sequence ID" value="NZ_JAFMYW010000010.1"/>
</dbReference>
<accession>A0ABS3JQA9</accession>
<evidence type="ECO:0000313" key="3">
    <source>
        <dbReference type="Proteomes" id="UP000664628"/>
    </source>
</evidence>
<evidence type="ECO:0000313" key="2">
    <source>
        <dbReference type="EMBL" id="MBO0952194.1"/>
    </source>
</evidence>
<evidence type="ECO:0000259" key="1">
    <source>
        <dbReference type="Pfam" id="PF03358"/>
    </source>
</evidence>
<dbReference type="PANTHER" id="PTHR30543:SF21">
    <property type="entry name" value="NAD(P)H-DEPENDENT FMN REDUCTASE LOT6"/>
    <property type="match status" value="1"/>
</dbReference>
<dbReference type="InterPro" id="IPR005025">
    <property type="entry name" value="FMN_Rdtase-like_dom"/>
</dbReference>
<gene>
    <name evidence="2" type="ORF">J2I46_26670</name>
</gene>
<dbReference type="Pfam" id="PF03358">
    <property type="entry name" value="FMN_red"/>
    <property type="match status" value="1"/>
</dbReference>
<dbReference type="Gene3D" id="3.40.50.360">
    <property type="match status" value="1"/>
</dbReference>
<dbReference type="PANTHER" id="PTHR30543">
    <property type="entry name" value="CHROMATE REDUCTASE"/>
    <property type="match status" value="1"/>
</dbReference>
<dbReference type="Proteomes" id="UP000664628">
    <property type="component" value="Unassembled WGS sequence"/>
</dbReference>
<dbReference type="InterPro" id="IPR050712">
    <property type="entry name" value="NAD(P)H-dep_reductase"/>
</dbReference>
<sequence length="175" mass="18492">MNILGISGSLRAGSTNTQLLRAVGRLLPAPAQLTIFDGLDELPHFSPERDNDNVPESVRALREAIGQSQGVIICTPEYAFGIPGLLKNALDWCVSTALFDRKPMAAISASPSYMGGERAMASLLPTLTALNTSIPDGCSLVLSSIRNKMNASGELIDPATEQALRRLADGLTGDV</sequence>
<dbReference type="SUPFAM" id="SSF52218">
    <property type="entry name" value="Flavoproteins"/>
    <property type="match status" value="1"/>
</dbReference>
<proteinExistence type="predicted"/>
<comment type="caution">
    <text evidence="2">The sequence shown here is derived from an EMBL/GenBank/DDBJ whole genome shotgun (WGS) entry which is preliminary data.</text>
</comment>
<dbReference type="EMBL" id="JAFMYW010000010">
    <property type="protein sequence ID" value="MBO0952194.1"/>
    <property type="molecule type" value="Genomic_DNA"/>
</dbReference>
<protein>
    <submittedName>
        <fullName evidence="2">NAD(P)H-dependent oxidoreductase</fullName>
    </submittedName>
</protein>
<name>A0ABS3JQA9_9BACT</name>